<dbReference type="AlphaFoldDB" id="A0A2S5TKF4"/>
<gene>
    <name evidence="2" type="ORF">C3942_00915</name>
</gene>
<proteinExistence type="predicted"/>
<evidence type="ECO:0000313" key="3">
    <source>
        <dbReference type="Proteomes" id="UP000238220"/>
    </source>
</evidence>
<evidence type="ECO:0000313" key="2">
    <source>
        <dbReference type="EMBL" id="PPE75486.1"/>
    </source>
</evidence>
<sequence>MRQEDGSLVAAREPHAKPPPAPHALPMGSREERRISATVSPAKPDCPPVRLDLSLVRDDAGGRRMVASSPDGEVIQALDMPIEAAFLPPPARPWAAGVSWAPREELGGVWIERDLGRLRVGADIEEAGGGELQARVRVGWRF</sequence>
<reference evidence="2 3" key="1">
    <citation type="submission" date="2018-02" db="EMBL/GenBank/DDBJ databases">
        <title>Genome sequencing of Solimonas sp. HR-BB.</title>
        <authorList>
            <person name="Lee Y."/>
            <person name="Jeon C.O."/>
        </authorList>
    </citation>
    <scope>NUCLEOTIDE SEQUENCE [LARGE SCALE GENOMIC DNA]</scope>
    <source>
        <strain evidence="2 3">HR-BB</strain>
    </source>
</reference>
<dbReference type="EMBL" id="PSNW01000001">
    <property type="protein sequence ID" value="PPE75486.1"/>
    <property type="molecule type" value="Genomic_DNA"/>
</dbReference>
<protein>
    <submittedName>
        <fullName evidence="2">Uncharacterized protein</fullName>
    </submittedName>
</protein>
<organism evidence="2 3">
    <name type="scientific">Solimonas fluminis</name>
    <dbReference type="NCBI Taxonomy" id="2086571"/>
    <lineage>
        <taxon>Bacteria</taxon>
        <taxon>Pseudomonadati</taxon>
        <taxon>Pseudomonadota</taxon>
        <taxon>Gammaproteobacteria</taxon>
        <taxon>Nevskiales</taxon>
        <taxon>Nevskiaceae</taxon>
        <taxon>Solimonas</taxon>
    </lineage>
</organism>
<feature type="region of interest" description="Disordered" evidence="1">
    <location>
        <begin position="1"/>
        <end position="46"/>
    </location>
</feature>
<dbReference type="Proteomes" id="UP000238220">
    <property type="component" value="Unassembled WGS sequence"/>
</dbReference>
<comment type="caution">
    <text evidence="2">The sequence shown here is derived from an EMBL/GenBank/DDBJ whole genome shotgun (WGS) entry which is preliminary data.</text>
</comment>
<name>A0A2S5TKF4_9GAMM</name>
<evidence type="ECO:0000256" key="1">
    <source>
        <dbReference type="SAM" id="MobiDB-lite"/>
    </source>
</evidence>
<keyword evidence="3" id="KW-1185">Reference proteome</keyword>
<accession>A0A2S5TKF4</accession>